<feature type="transmembrane region" description="Helical" evidence="2">
    <location>
        <begin position="21"/>
        <end position="45"/>
    </location>
</feature>
<evidence type="ECO:0000313" key="5">
    <source>
        <dbReference type="Proteomes" id="UP000195913"/>
    </source>
</evidence>
<gene>
    <name evidence="4" type="ORF">FM101_09320</name>
</gene>
<evidence type="ECO:0000256" key="1">
    <source>
        <dbReference type="ARBA" id="ARBA00006068"/>
    </source>
</evidence>
<feature type="domain" description="Cell envelope-related transcriptional attenuator" evidence="3">
    <location>
        <begin position="103"/>
        <end position="246"/>
    </location>
</feature>
<organism evidence="4 5">
    <name type="scientific">Arthrobacter rhombi</name>
    <dbReference type="NCBI Taxonomy" id="71253"/>
    <lineage>
        <taxon>Bacteria</taxon>
        <taxon>Bacillati</taxon>
        <taxon>Actinomycetota</taxon>
        <taxon>Actinomycetes</taxon>
        <taxon>Micrococcales</taxon>
        <taxon>Micrococcaceae</taxon>
        <taxon>Arthrobacter</taxon>
    </lineage>
</organism>
<dbReference type="Proteomes" id="UP000195913">
    <property type="component" value="Unassembled WGS sequence"/>
</dbReference>
<protein>
    <recommendedName>
        <fullName evidence="3">Cell envelope-related transcriptional attenuator domain-containing protein</fullName>
    </recommendedName>
</protein>
<evidence type="ECO:0000259" key="3">
    <source>
        <dbReference type="Pfam" id="PF03816"/>
    </source>
</evidence>
<evidence type="ECO:0000313" key="4">
    <source>
        <dbReference type="EMBL" id="SJM65510.1"/>
    </source>
</evidence>
<sequence length="343" mass="36660">MSQENMDLAFGEPEHKTKHPVRATIITLLSLVVIAALVAGGYVFMLAKNFDSHSAKIESAFPSDSVRPEKSANGASNILLLGSDSGGGSGDSENLKGVPNAGRSDTIMLIHVPADRKNVFVTSIMRDTWVPIPGKGSHKINAAFSYGGVPLAVQTLETLLDTRIDHVASIDMEGFKGLTEAIGGVDVNVPSNFTSGYGHYDFTQGQTHLEGDKALAFVRERKSFKDGDYQRVKNQQTFIKAVVGKVLTPKTLANPAKMTDVVDEISPYIAVDDEFGAVEVGKLGASLARVRSGDMHFFTLPNKGTGWSNDGQSIVVPDDAAIDELATALKDDKVGEFVQSHGL</sequence>
<accession>A0A1R4GB96</accession>
<dbReference type="EMBL" id="FUHW01000032">
    <property type="protein sequence ID" value="SJM65510.1"/>
    <property type="molecule type" value="Genomic_DNA"/>
</dbReference>
<evidence type="ECO:0000256" key="2">
    <source>
        <dbReference type="SAM" id="Phobius"/>
    </source>
</evidence>
<dbReference type="Pfam" id="PF03816">
    <property type="entry name" value="LytR_cpsA_psr"/>
    <property type="match status" value="1"/>
</dbReference>
<reference evidence="4 5" key="1">
    <citation type="submission" date="2017-02" db="EMBL/GenBank/DDBJ databases">
        <authorList>
            <person name="Peterson S.W."/>
        </authorList>
    </citation>
    <scope>NUCLEOTIDE SEQUENCE [LARGE SCALE GENOMIC DNA]</scope>
    <source>
        <strain evidence="4 5">B Ar 00.02</strain>
    </source>
</reference>
<dbReference type="InterPro" id="IPR050922">
    <property type="entry name" value="LytR/CpsA/Psr_CW_biosynth"/>
</dbReference>
<keyword evidence="2" id="KW-1133">Transmembrane helix</keyword>
<dbReference type="NCBIfam" id="TIGR00350">
    <property type="entry name" value="lytR_cpsA_psr"/>
    <property type="match status" value="1"/>
</dbReference>
<dbReference type="PANTHER" id="PTHR33392:SF6">
    <property type="entry name" value="POLYISOPRENYL-TEICHOIC ACID--PEPTIDOGLYCAN TEICHOIC ACID TRANSFERASE TAGU"/>
    <property type="match status" value="1"/>
</dbReference>
<keyword evidence="2" id="KW-0472">Membrane</keyword>
<keyword evidence="2" id="KW-0812">Transmembrane</keyword>
<dbReference type="InterPro" id="IPR004474">
    <property type="entry name" value="LytR_CpsA_psr"/>
</dbReference>
<comment type="similarity">
    <text evidence="1">Belongs to the LytR/CpsA/Psr (LCP) family.</text>
</comment>
<dbReference type="PANTHER" id="PTHR33392">
    <property type="entry name" value="POLYISOPRENYL-TEICHOIC ACID--PEPTIDOGLYCAN TEICHOIC ACID TRANSFERASE TAGU"/>
    <property type="match status" value="1"/>
</dbReference>
<dbReference type="RefSeq" id="WP_241895359.1">
    <property type="nucleotide sequence ID" value="NZ_FUHW01000032.1"/>
</dbReference>
<proteinExistence type="inferred from homology"/>
<dbReference type="Gene3D" id="3.40.630.190">
    <property type="entry name" value="LCP protein"/>
    <property type="match status" value="1"/>
</dbReference>
<keyword evidence="5" id="KW-1185">Reference proteome</keyword>
<name>A0A1R4GB96_9MICC</name>
<dbReference type="AlphaFoldDB" id="A0A1R4GB96"/>